<evidence type="ECO:0000256" key="12">
    <source>
        <dbReference type="ARBA" id="ARBA00037847"/>
    </source>
</evidence>
<organism evidence="17 18">
    <name type="scientific">Acetobacter peroxydans</name>
    <dbReference type="NCBI Taxonomy" id="104098"/>
    <lineage>
        <taxon>Bacteria</taxon>
        <taxon>Pseudomonadati</taxon>
        <taxon>Pseudomonadota</taxon>
        <taxon>Alphaproteobacteria</taxon>
        <taxon>Acetobacterales</taxon>
        <taxon>Acetobacteraceae</taxon>
        <taxon>Acetobacter</taxon>
    </lineage>
</organism>
<keyword evidence="18" id="KW-1185">Reference proteome</keyword>
<dbReference type="InterPro" id="IPR002146">
    <property type="entry name" value="ATP_synth_b/b'su_bac/chlpt"/>
</dbReference>
<comment type="function">
    <text evidence="10 13">F(1)F(0) ATP synthase produces ATP from ADP in the presence of a proton or sodium gradient. F-type ATPases consist of two structural domains, F(1) containing the extramembraneous catalytic core and F(0) containing the membrane proton channel, linked together by a central stalk and a peripheral stalk. During catalysis, ATP synthesis in the catalytic domain of F(1) is coupled via a rotary mechanism of the central stalk subunits to proton translocation.</text>
</comment>
<evidence type="ECO:0000256" key="7">
    <source>
        <dbReference type="ARBA" id="ARBA00023065"/>
    </source>
</evidence>
<evidence type="ECO:0000256" key="8">
    <source>
        <dbReference type="ARBA" id="ARBA00023136"/>
    </source>
</evidence>
<comment type="similarity">
    <text evidence="1 13 14">Belongs to the ATPase B chain family.</text>
</comment>
<accession>A0A4Y3TVG6</accession>
<evidence type="ECO:0000313" key="17">
    <source>
        <dbReference type="EMBL" id="GEB85489.1"/>
    </source>
</evidence>
<evidence type="ECO:0000256" key="14">
    <source>
        <dbReference type="RuleBase" id="RU003848"/>
    </source>
</evidence>
<keyword evidence="5 13" id="KW-0375">Hydrogen ion transport</keyword>
<dbReference type="HAMAP" id="MF_01398">
    <property type="entry name" value="ATP_synth_b_bprime"/>
    <property type="match status" value="1"/>
</dbReference>
<dbReference type="InterPro" id="IPR050059">
    <property type="entry name" value="ATP_synthase_B_chain"/>
</dbReference>
<proteinExistence type="inferred from homology"/>
<keyword evidence="9 13" id="KW-0066">ATP synthesis</keyword>
<dbReference type="EMBL" id="BJMV01000005">
    <property type="protein sequence ID" value="GEB85489.1"/>
    <property type="molecule type" value="Genomic_DNA"/>
</dbReference>
<comment type="subcellular location">
    <subcellularLocation>
        <location evidence="13">Cell membrane</location>
        <topology evidence="13">Single-pass membrane protein</topology>
    </subcellularLocation>
    <subcellularLocation>
        <location evidence="12">Endomembrane system</location>
        <topology evidence="12">Single-pass membrane protein</topology>
    </subcellularLocation>
</comment>
<sequence length="199" mass="21412">MRMMTKTVRAGLLMSACGVSLLAATAPGAYATGMPQLDFANPLVTGQVMWGAVIFLVFYLVLSRAMLPRVSRVLEDRAHRISGDLEVARAAKHDADRAVAELQQARKDAMAEAQANLQAALDEERQAAEKQMHDINARLDMEIADAEARVAAEKARALGALREIAHDTTQALVQRLTGLAPDAQLVAQKVEGASARRAV</sequence>
<evidence type="ECO:0000256" key="13">
    <source>
        <dbReference type="HAMAP-Rule" id="MF_01398"/>
    </source>
</evidence>
<feature type="chain" id="PRO_5021235176" description="ATP synthase subunit b" evidence="16">
    <location>
        <begin position="32"/>
        <end position="199"/>
    </location>
</feature>
<dbReference type="CDD" id="cd06503">
    <property type="entry name" value="ATP-synt_Fo_b"/>
    <property type="match status" value="1"/>
</dbReference>
<dbReference type="GO" id="GO:0046961">
    <property type="term" value="F:proton-transporting ATPase activity, rotational mechanism"/>
    <property type="evidence" value="ECO:0007669"/>
    <property type="project" value="TreeGrafter"/>
</dbReference>
<evidence type="ECO:0000256" key="6">
    <source>
        <dbReference type="ARBA" id="ARBA00022989"/>
    </source>
</evidence>
<keyword evidence="2 13" id="KW-0813">Transport</keyword>
<comment type="caution">
    <text evidence="17">The sequence shown here is derived from an EMBL/GenBank/DDBJ whole genome shotgun (WGS) entry which is preliminary data.</text>
</comment>
<keyword evidence="4 13" id="KW-0812">Transmembrane</keyword>
<evidence type="ECO:0000256" key="1">
    <source>
        <dbReference type="ARBA" id="ARBA00005513"/>
    </source>
</evidence>
<gene>
    <name evidence="13" type="primary">atpF</name>
    <name evidence="17" type="ORF">APE01nite_12860</name>
</gene>
<evidence type="ECO:0000313" key="18">
    <source>
        <dbReference type="Proteomes" id="UP000317730"/>
    </source>
</evidence>
<reference evidence="17 18" key="1">
    <citation type="submission" date="2019-06" db="EMBL/GenBank/DDBJ databases">
        <title>Whole genome shotgun sequence of Acetobacter peroxydans NBRC 13755.</title>
        <authorList>
            <person name="Hosoyama A."/>
            <person name="Uohara A."/>
            <person name="Ohji S."/>
            <person name="Ichikawa N."/>
        </authorList>
    </citation>
    <scope>NUCLEOTIDE SEQUENCE [LARGE SCALE GENOMIC DNA]</scope>
    <source>
        <strain evidence="17 18">NBRC 13755</strain>
    </source>
</reference>
<evidence type="ECO:0000256" key="3">
    <source>
        <dbReference type="ARBA" id="ARBA00022547"/>
    </source>
</evidence>
<name>A0A4Y3TVG6_9PROT</name>
<keyword evidence="16" id="KW-0732">Signal</keyword>
<keyword evidence="3 13" id="KW-0138">CF(0)</keyword>
<comment type="subunit">
    <text evidence="13">F-type ATPases have 2 components, F(1) - the catalytic core - and F(0) - the membrane proton channel. F(1) has five subunits: alpha(3), beta(3), gamma(1), delta(1), epsilon(1). F(0) has three main subunits: a(1), b(2) and c(10-14). The alpha and beta chains form an alternating ring which encloses part of the gamma chain. F(1) is attached to F(0) by a central stalk formed by the gamma and epsilon chains, while a peripheral stalk is formed by the delta and b chains.</text>
</comment>
<dbReference type="GO" id="GO:0046933">
    <property type="term" value="F:proton-transporting ATP synthase activity, rotational mechanism"/>
    <property type="evidence" value="ECO:0007669"/>
    <property type="project" value="UniProtKB-UniRule"/>
</dbReference>
<evidence type="ECO:0000256" key="5">
    <source>
        <dbReference type="ARBA" id="ARBA00022781"/>
    </source>
</evidence>
<comment type="function">
    <text evidence="11">Component of the F(0) channel, it forms part of the peripheral stalk, linking F(1) to F(0). The b'-subunit is a diverged and duplicated form of b found in plants and photosynthetic bacteria.</text>
</comment>
<evidence type="ECO:0000256" key="9">
    <source>
        <dbReference type="ARBA" id="ARBA00023310"/>
    </source>
</evidence>
<dbReference type="PANTHER" id="PTHR33445:SF1">
    <property type="entry name" value="ATP SYNTHASE SUBUNIT B"/>
    <property type="match status" value="1"/>
</dbReference>
<evidence type="ECO:0000256" key="15">
    <source>
        <dbReference type="SAM" id="Coils"/>
    </source>
</evidence>
<keyword evidence="6 13" id="KW-1133">Transmembrane helix</keyword>
<keyword evidence="15" id="KW-0175">Coiled coil</keyword>
<keyword evidence="8 13" id="KW-0472">Membrane</keyword>
<evidence type="ECO:0000256" key="2">
    <source>
        <dbReference type="ARBA" id="ARBA00022448"/>
    </source>
</evidence>
<feature type="signal peptide" evidence="16">
    <location>
        <begin position="1"/>
        <end position="31"/>
    </location>
</feature>
<evidence type="ECO:0000256" key="16">
    <source>
        <dbReference type="SAM" id="SignalP"/>
    </source>
</evidence>
<dbReference type="Proteomes" id="UP000317730">
    <property type="component" value="Unassembled WGS sequence"/>
</dbReference>
<dbReference type="AlphaFoldDB" id="A0A4Y3TVG6"/>
<keyword evidence="7 13" id="KW-0406">Ion transport</keyword>
<keyword evidence="13" id="KW-1003">Cell membrane</keyword>
<dbReference type="Pfam" id="PF00430">
    <property type="entry name" value="ATP-synt_B"/>
    <property type="match status" value="1"/>
</dbReference>
<dbReference type="GO" id="GO:0012505">
    <property type="term" value="C:endomembrane system"/>
    <property type="evidence" value="ECO:0007669"/>
    <property type="project" value="UniProtKB-SubCell"/>
</dbReference>
<evidence type="ECO:0000256" key="11">
    <source>
        <dbReference type="ARBA" id="ARBA00025614"/>
    </source>
</evidence>
<evidence type="ECO:0000256" key="4">
    <source>
        <dbReference type="ARBA" id="ARBA00022692"/>
    </source>
</evidence>
<dbReference type="GO" id="GO:0005886">
    <property type="term" value="C:plasma membrane"/>
    <property type="evidence" value="ECO:0007669"/>
    <property type="project" value="UniProtKB-SubCell"/>
</dbReference>
<feature type="coiled-coil region" evidence="15">
    <location>
        <begin position="85"/>
        <end position="156"/>
    </location>
</feature>
<dbReference type="PANTHER" id="PTHR33445">
    <property type="entry name" value="ATP SYNTHASE SUBUNIT B', CHLOROPLASTIC"/>
    <property type="match status" value="1"/>
</dbReference>
<protein>
    <recommendedName>
        <fullName evidence="13">ATP synthase subunit b</fullName>
    </recommendedName>
    <alternativeName>
        <fullName evidence="13">ATP synthase F(0) sector subunit b</fullName>
    </alternativeName>
    <alternativeName>
        <fullName evidence="13">ATPase subunit I</fullName>
    </alternativeName>
    <alternativeName>
        <fullName evidence="13">F-type ATPase subunit b</fullName>
        <shortName evidence="13">F-ATPase subunit b</shortName>
    </alternativeName>
</protein>
<evidence type="ECO:0000256" key="10">
    <source>
        <dbReference type="ARBA" id="ARBA00025198"/>
    </source>
</evidence>
<feature type="transmembrane region" description="Helical" evidence="13">
    <location>
        <begin position="47"/>
        <end position="67"/>
    </location>
</feature>
<dbReference type="GO" id="GO:0045259">
    <property type="term" value="C:proton-transporting ATP synthase complex"/>
    <property type="evidence" value="ECO:0007669"/>
    <property type="project" value="UniProtKB-KW"/>
</dbReference>